<protein>
    <submittedName>
        <fullName evidence="1">Heme peroxidase</fullName>
    </submittedName>
</protein>
<organism evidence="1 2">
    <name type="scientific">Leucogyrophana mollusca</name>
    <dbReference type="NCBI Taxonomy" id="85980"/>
    <lineage>
        <taxon>Eukaryota</taxon>
        <taxon>Fungi</taxon>
        <taxon>Dikarya</taxon>
        <taxon>Basidiomycota</taxon>
        <taxon>Agaricomycotina</taxon>
        <taxon>Agaricomycetes</taxon>
        <taxon>Agaricomycetidae</taxon>
        <taxon>Boletales</taxon>
        <taxon>Boletales incertae sedis</taxon>
        <taxon>Leucogyrophana</taxon>
    </lineage>
</organism>
<evidence type="ECO:0000313" key="2">
    <source>
        <dbReference type="Proteomes" id="UP000790709"/>
    </source>
</evidence>
<keyword evidence="2" id="KW-1185">Reference proteome</keyword>
<proteinExistence type="predicted"/>
<comment type="caution">
    <text evidence="1">The sequence shown here is derived from an EMBL/GenBank/DDBJ whole genome shotgun (WGS) entry which is preliminary data.</text>
</comment>
<dbReference type="EMBL" id="MU266625">
    <property type="protein sequence ID" value="KAH7919845.1"/>
    <property type="molecule type" value="Genomic_DNA"/>
</dbReference>
<evidence type="ECO:0000313" key="1">
    <source>
        <dbReference type="EMBL" id="KAH7919845.1"/>
    </source>
</evidence>
<gene>
    <name evidence="1" type="ORF">BV22DRAFT_1074807</name>
</gene>
<reference evidence="1" key="1">
    <citation type="journal article" date="2021" name="New Phytol.">
        <title>Evolutionary innovations through gain and loss of genes in the ectomycorrhizal Boletales.</title>
        <authorList>
            <person name="Wu G."/>
            <person name="Miyauchi S."/>
            <person name="Morin E."/>
            <person name="Kuo A."/>
            <person name="Drula E."/>
            <person name="Varga T."/>
            <person name="Kohler A."/>
            <person name="Feng B."/>
            <person name="Cao Y."/>
            <person name="Lipzen A."/>
            <person name="Daum C."/>
            <person name="Hundley H."/>
            <person name="Pangilinan J."/>
            <person name="Johnson J."/>
            <person name="Barry K."/>
            <person name="LaButti K."/>
            <person name="Ng V."/>
            <person name="Ahrendt S."/>
            <person name="Min B."/>
            <person name="Choi I.G."/>
            <person name="Park H."/>
            <person name="Plett J.M."/>
            <person name="Magnuson J."/>
            <person name="Spatafora J.W."/>
            <person name="Nagy L.G."/>
            <person name="Henrissat B."/>
            <person name="Grigoriev I.V."/>
            <person name="Yang Z.L."/>
            <person name="Xu J."/>
            <person name="Martin F.M."/>
        </authorList>
    </citation>
    <scope>NUCLEOTIDE SEQUENCE</scope>
    <source>
        <strain evidence="1">KUC20120723A-06</strain>
    </source>
</reference>
<keyword evidence="1" id="KW-0560">Oxidoreductase</keyword>
<keyword evidence="1" id="KW-0575">Peroxidase</keyword>
<sequence>MREHLNGVRRVACLLQNVAVTVVTGVGSRPVPALLARTVEDIEEVAQRGPPLSLEDLPAFIDAVRNLNAGINDREFLLEKLLVLMSRLPDDSGFAKKLEKHVIDILYKDLPHPPISYLTTFKLPTLPVNSGTNVPYIFRSANGSNYNGLAPSLGQAGQPYARSVPSTHLTPVSCLPDPGLVFDTLLRRGGDFVPHPGGLSSLFFAFADLIIHSIFCTDSQDWNINNASSYLDLSVIYGNSQDQVDSVRRKDGTGRLWEDVFADSRLLFMPPSVCALAILMSRHHNYIAENILSINERGTFASPPSSDEAAKLAQCDEIFHRARLVNTAFFMQIILGDYVGSILGLVRDGLSWRLDPLEAFRESGHDLSARGEGNAVSLEFNMLYRWHATISAHDDKWLTGLFGKIFEGKDPNTMSPKEFQAAVRKLIDPGANVRDWTFNNMVRGPDGRFNDNELARILHDATEHPAGAFRARGVPDVLRVAEILGIEQARTWGACTLNEFRKFIGLKPYASFKEWNPDPEIHKPAESLYGDINNLELHVGLQAEETKPPIPGAGLCPGYTVSRAILADAVCLTRGDRFLTVDFTPFNLTSWGYQQCMVEKSDGSFGGMLTRLLFRMLPQHYPAGSAYAHFPFLVPEFIHSRIPKMPASSVDLYTWSRPEFVGKESYQEAQASYDHRLSKLLHGKEPRPSSVSIVFLSRHLKANVPFAQIKDIIKETSISQVSFEALTRSLIAQHGVKGKDTLMYIDIAKDVLDLLPVHWAANTVIGLPMRTLSNPYGELSAEHWSRLFVDVSRYLYFNREPAHDWMLHKKATEAADQIMQPLQAHLRRLSDGIASPAGLYDFILTEFTGKNMQCNAFFSRILSSSKHLTIEEIACGIFAETIPSAALFSAALASVVDFYLQKGQKTSLDQLVKLCATVTPEADVQILAYVHKALYCSFDTGCAYDGPMPSHLVLGKQEVPLPYQNGLLSREIFAKIAPQILRVIFTWKDINRAVEPAVSTARMAGGAFHQDMFTPLFGDPALPSSLVIEYAA</sequence>
<name>A0ACB8B249_9AGAM</name>
<accession>A0ACB8B249</accession>
<dbReference type="Proteomes" id="UP000790709">
    <property type="component" value="Unassembled WGS sequence"/>
</dbReference>